<proteinExistence type="predicted"/>
<accession>A0A1H9IFL7</accession>
<dbReference type="EMBL" id="FOGB01000007">
    <property type="protein sequence ID" value="SEQ73359.1"/>
    <property type="molecule type" value="Genomic_DNA"/>
</dbReference>
<protein>
    <submittedName>
        <fullName evidence="1">Uncharacterized protein</fullName>
    </submittedName>
</protein>
<dbReference type="Proteomes" id="UP000198749">
    <property type="component" value="Unassembled WGS sequence"/>
</dbReference>
<organism evidence="1 2">
    <name type="scientific">Amphritea atlantica</name>
    <dbReference type="NCBI Taxonomy" id="355243"/>
    <lineage>
        <taxon>Bacteria</taxon>
        <taxon>Pseudomonadati</taxon>
        <taxon>Pseudomonadota</taxon>
        <taxon>Gammaproteobacteria</taxon>
        <taxon>Oceanospirillales</taxon>
        <taxon>Oceanospirillaceae</taxon>
        <taxon>Amphritea</taxon>
    </lineage>
</organism>
<sequence>MRKKYMKQSSPTAWLEVQLKATNALLKFCQEHNYKDPRMVHLEACKNALAEKKINMAIEEYKNIPLGGNGCFNDWWPEPVYEHETDEFAEAVFQALTERWSRLMSLSVEASNA</sequence>
<name>A0A1H9IFL7_9GAMM</name>
<reference evidence="2" key="1">
    <citation type="submission" date="2016-10" db="EMBL/GenBank/DDBJ databases">
        <authorList>
            <person name="Varghese N."/>
            <person name="Submissions S."/>
        </authorList>
    </citation>
    <scope>NUCLEOTIDE SEQUENCE [LARGE SCALE GENOMIC DNA]</scope>
    <source>
        <strain evidence="2">DSM 18887</strain>
    </source>
</reference>
<evidence type="ECO:0000313" key="1">
    <source>
        <dbReference type="EMBL" id="SEQ73359.1"/>
    </source>
</evidence>
<keyword evidence="2" id="KW-1185">Reference proteome</keyword>
<evidence type="ECO:0000313" key="2">
    <source>
        <dbReference type="Proteomes" id="UP000198749"/>
    </source>
</evidence>
<gene>
    <name evidence="1" type="ORF">SAMN03080615_02530</name>
</gene>
<dbReference type="AlphaFoldDB" id="A0A1H9IFL7"/>